<dbReference type="Proteomes" id="UP000474778">
    <property type="component" value="Unassembled WGS sequence"/>
</dbReference>
<protein>
    <recommendedName>
        <fullName evidence="4">DUF11 domain-containing protein</fullName>
    </recommendedName>
</protein>
<feature type="chain" id="PRO_5026722605" description="DUF11 domain-containing protein" evidence="1">
    <location>
        <begin position="23"/>
        <end position="569"/>
    </location>
</feature>
<evidence type="ECO:0000256" key="1">
    <source>
        <dbReference type="SAM" id="SignalP"/>
    </source>
</evidence>
<comment type="caution">
    <text evidence="2">The sequence shown here is derived from an EMBL/GenBank/DDBJ whole genome shotgun (WGS) entry which is preliminary data.</text>
</comment>
<keyword evidence="3" id="KW-1185">Reference proteome</keyword>
<dbReference type="EMBL" id="WRPA01000005">
    <property type="protein sequence ID" value="MXR68600.1"/>
    <property type="molecule type" value="Genomic_DNA"/>
</dbReference>
<evidence type="ECO:0000313" key="2">
    <source>
        <dbReference type="EMBL" id="MXR68600.1"/>
    </source>
</evidence>
<evidence type="ECO:0008006" key="4">
    <source>
        <dbReference type="Google" id="ProtNLM"/>
    </source>
</evidence>
<sequence>MRFNKLAIMCCAACFTAASAFAADDQLELDGNVKNNGMNDWEQVLIDGAGAIAISVDRETGMAGVIPDLPPKTIFWKGGSKDINDVTEWWYKDGAVPDKDDIRNGIAAAYRDSNDDLVFYFGADRYANSGDAIFGFWFFQADVGPNGSNRFTGEHTDGDLFIVMEYPQGSNAEPFVQVMEWLEGGGDVSDNLKLLYNSENDDMHSAKCDAADVAAEACAITNEDDSQMTIWDYMAKDGSTATYPHESFFEGRVNVSEILGDNIPCFSSFLIETRSSRSETAQLKDFIGGEFPLCSIMVTKTCKVERLALSSDNTAKTYVASFEATVTNDGSGAYDADFPLMLVDDAGTPMDLTDDVVIDQTVGYFNGGQGLPGGESFTYSGTFFTDDNPPMNTIEATVDFGSSTATDEYTIECSSLDLNPAIDLTKVCTSELVEDGGEVILSVDYDIVSCNLGDVPLDATITDATVDLLASYTLDIAQACELDTDCAVGSCDNGLCLEAPGLVNGDPVCAIISDTYRPSTLPTGNRLNSQNTVTVSAYSIFDVDEIEELTDEVTATCPLCPIQPEPQPE</sequence>
<organism evidence="2 3">
    <name type="scientific">Shewanella insulae</name>
    <dbReference type="NCBI Taxonomy" id="2681496"/>
    <lineage>
        <taxon>Bacteria</taxon>
        <taxon>Pseudomonadati</taxon>
        <taxon>Pseudomonadota</taxon>
        <taxon>Gammaproteobacteria</taxon>
        <taxon>Alteromonadales</taxon>
        <taxon>Shewanellaceae</taxon>
        <taxon>Shewanella</taxon>
    </lineage>
</organism>
<dbReference type="RefSeq" id="WP_160795028.1">
    <property type="nucleotide sequence ID" value="NZ_WRPA01000005.1"/>
</dbReference>
<reference evidence="2 3" key="1">
    <citation type="submission" date="2019-12" db="EMBL/GenBank/DDBJ databases">
        <title>Shewanella insulae sp. nov., isolated from a tidal flat.</title>
        <authorList>
            <person name="Yoon J.-H."/>
        </authorList>
    </citation>
    <scope>NUCLEOTIDE SEQUENCE [LARGE SCALE GENOMIC DNA]</scope>
    <source>
        <strain evidence="2 3">JBTF-M18</strain>
    </source>
</reference>
<proteinExistence type="predicted"/>
<feature type="signal peptide" evidence="1">
    <location>
        <begin position="1"/>
        <end position="22"/>
    </location>
</feature>
<name>A0A6L7HX64_9GAMM</name>
<keyword evidence="1" id="KW-0732">Signal</keyword>
<accession>A0A6L7HX64</accession>
<evidence type="ECO:0000313" key="3">
    <source>
        <dbReference type="Proteomes" id="UP000474778"/>
    </source>
</evidence>
<gene>
    <name evidence="2" type="ORF">GNT65_07930</name>
</gene>
<dbReference type="AlphaFoldDB" id="A0A6L7HX64"/>